<organism evidence="1 2">
    <name type="scientific">Peribacillus loiseleuriae</name>
    <dbReference type="NCBI Taxonomy" id="1679170"/>
    <lineage>
        <taxon>Bacteria</taxon>
        <taxon>Bacillati</taxon>
        <taxon>Bacillota</taxon>
        <taxon>Bacilli</taxon>
        <taxon>Bacillales</taxon>
        <taxon>Bacillaceae</taxon>
        <taxon>Peribacillus</taxon>
    </lineage>
</organism>
<sequence length="136" mass="15792">MLQTATELINREEIEGILKEMVKAEYEEVREEGLLLCMECGDVDLYIAASHHEGLQEAINKNFETDECGDVIDRKLHQQLMDDLFEYFLELHKESGFFDFYSAGYYIVNGEKRESETDMLAPKGLFYAPFEDARTD</sequence>
<dbReference type="RefSeq" id="WP_245645002.1">
    <property type="nucleotide sequence ID" value="NZ_LFZW01000001.1"/>
</dbReference>
<keyword evidence="2" id="KW-1185">Reference proteome</keyword>
<dbReference type="EMBL" id="LFZW01000001">
    <property type="protein sequence ID" value="KMY52343.1"/>
    <property type="molecule type" value="Genomic_DNA"/>
</dbReference>
<name>A0A0K9H0A7_9BACI</name>
<accession>A0A0K9H0A7</accession>
<evidence type="ECO:0000313" key="1">
    <source>
        <dbReference type="EMBL" id="KMY52343.1"/>
    </source>
</evidence>
<gene>
    <name evidence="1" type="ORF">AC625_13370</name>
</gene>
<comment type="caution">
    <text evidence="1">The sequence shown here is derived from an EMBL/GenBank/DDBJ whole genome shotgun (WGS) entry which is preliminary data.</text>
</comment>
<dbReference type="Proteomes" id="UP000037146">
    <property type="component" value="Unassembled WGS sequence"/>
</dbReference>
<reference evidence="2" key="1">
    <citation type="submission" date="2015-07" db="EMBL/GenBank/DDBJ databases">
        <title>Genome sequencing project for genomic taxonomy and phylogenomics of Bacillus-like bacteria.</title>
        <authorList>
            <person name="Liu B."/>
            <person name="Wang J."/>
            <person name="Zhu Y."/>
            <person name="Liu G."/>
            <person name="Chen Q."/>
            <person name="Chen Z."/>
            <person name="Lan J."/>
            <person name="Che J."/>
            <person name="Ge C."/>
            <person name="Shi H."/>
            <person name="Pan Z."/>
            <person name="Liu X."/>
        </authorList>
    </citation>
    <scope>NUCLEOTIDE SEQUENCE [LARGE SCALE GENOMIC DNA]</scope>
    <source>
        <strain evidence="2">FJAT-27997</strain>
    </source>
</reference>
<evidence type="ECO:0000313" key="2">
    <source>
        <dbReference type="Proteomes" id="UP000037146"/>
    </source>
</evidence>
<proteinExistence type="predicted"/>
<dbReference type="AlphaFoldDB" id="A0A0K9H0A7"/>
<dbReference type="PATRIC" id="fig|1679170.3.peg.3050"/>
<protein>
    <submittedName>
        <fullName evidence="1">Uncharacterized protein</fullName>
    </submittedName>
</protein>